<evidence type="ECO:0000313" key="1">
    <source>
        <dbReference type="EMBL" id="QJW96989.1"/>
    </source>
</evidence>
<gene>
    <name evidence="1" type="ORF">FTUN_4549</name>
</gene>
<reference evidence="2" key="1">
    <citation type="submission" date="2020-05" db="EMBL/GenBank/DDBJ databases">
        <title>Frigoriglobus tundricola gen. nov., sp. nov., a psychrotolerant cellulolytic planctomycete of the family Gemmataceae with two divergent copies of 16S rRNA gene.</title>
        <authorList>
            <person name="Kulichevskaya I.S."/>
            <person name="Ivanova A.A."/>
            <person name="Naumoff D.G."/>
            <person name="Beletsky A.V."/>
            <person name="Rijpstra W.I.C."/>
            <person name="Sinninghe Damste J.S."/>
            <person name="Mardanov A.V."/>
            <person name="Ravin N.V."/>
            <person name="Dedysh S.N."/>
        </authorList>
    </citation>
    <scope>NUCLEOTIDE SEQUENCE [LARGE SCALE GENOMIC DNA]</scope>
    <source>
        <strain evidence="2">PL17</strain>
    </source>
</reference>
<evidence type="ECO:0000313" key="2">
    <source>
        <dbReference type="Proteomes" id="UP000503447"/>
    </source>
</evidence>
<dbReference type="EMBL" id="CP053452">
    <property type="protein sequence ID" value="QJW96989.1"/>
    <property type="molecule type" value="Genomic_DNA"/>
</dbReference>
<name>A0A6M5YSZ9_9BACT</name>
<protein>
    <submittedName>
        <fullName evidence="1">Uncharacterized protein</fullName>
    </submittedName>
</protein>
<proteinExistence type="predicted"/>
<accession>A0A6M5YSZ9</accession>
<organism evidence="1 2">
    <name type="scientific">Frigoriglobus tundricola</name>
    <dbReference type="NCBI Taxonomy" id="2774151"/>
    <lineage>
        <taxon>Bacteria</taxon>
        <taxon>Pseudomonadati</taxon>
        <taxon>Planctomycetota</taxon>
        <taxon>Planctomycetia</taxon>
        <taxon>Gemmatales</taxon>
        <taxon>Gemmataceae</taxon>
        <taxon>Frigoriglobus</taxon>
    </lineage>
</organism>
<dbReference type="Proteomes" id="UP000503447">
    <property type="component" value="Chromosome"/>
</dbReference>
<sequence length="230" mass="25372">MRLRPVAIGFFVVWGVFATASFRKCGRAGPTSHEPSSEPSLSSSNPAEVSQAYWLAARRQRARWVRSLPTPDRLQRTAEATKSLADGKRAWAELAESYSQSAAVNAEVARELKTLPQDRVDPVAVECVTQLADFLNLQEKLLRQSGEECREMATLFATIHAEGEAFDWDSPRGTKYERLEAALFAKMKQTAANEGAIDKRRLAELATRAKAASTALAQKYGRAFPDLLGN</sequence>
<keyword evidence="2" id="KW-1185">Reference proteome</keyword>
<dbReference type="KEGG" id="ftj:FTUN_4549"/>
<dbReference type="AlphaFoldDB" id="A0A6M5YSZ9"/>